<feature type="transmembrane region" description="Helical" evidence="1">
    <location>
        <begin position="152"/>
        <end position="173"/>
    </location>
</feature>
<feature type="transmembrane region" description="Helical" evidence="1">
    <location>
        <begin position="12"/>
        <end position="29"/>
    </location>
</feature>
<evidence type="ECO:0000313" key="5">
    <source>
        <dbReference type="Proteomes" id="UP000184203"/>
    </source>
</evidence>
<dbReference type="RefSeq" id="WP_007979668.1">
    <property type="nucleotide sequence ID" value="NZ_AEMG01000009.1"/>
</dbReference>
<dbReference type="eggNOG" id="ENOG502N5A3">
    <property type="taxonomic scope" value="Archaea"/>
</dbReference>
<keyword evidence="1" id="KW-0812">Transmembrane</keyword>
<proteinExistence type="predicted"/>
<dbReference type="Proteomes" id="UP000184203">
    <property type="component" value="Unassembled WGS sequence"/>
</dbReference>
<evidence type="ECO:0000313" key="4">
    <source>
        <dbReference type="Proteomes" id="UP000003751"/>
    </source>
</evidence>
<reference evidence="3" key="3">
    <citation type="submission" date="2016-11" db="EMBL/GenBank/DDBJ databases">
        <authorList>
            <person name="Jaros S."/>
            <person name="Januszkiewicz K."/>
            <person name="Wedrychowicz H."/>
        </authorList>
    </citation>
    <scope>NUCLEOTIDE SEQUENCE [LARGE SCALE GENOMIC DNA]</scope>
    <source>
        <strain evidence="3">DX253</strain>
    </source>
</reference>
<feature type="transmembrane region" description="Helical" evidence="1">
    <location>
        <begin position="126"/>
        <end position="145"/>
    </location>
</feature>
<keyword evidence="1" id="KW-0472">Membrane</keyword>
<dbReference type="OrthoDB" id="248756at2157"/>
<sequence length="189" mass="20154">MNLRSLVRSQRALAFPFVAVLYPLLWFIIRDADIAAAYGDSGVVPRALGFTAGAVVVSYVVAVAVVEVVDGDSDSASAWRRWLFAPSNRALALFAVVSLLLGVQLLDVTPTPVWLRDVERLLGVAVGWPLIVTYLGGFGLSVLLGESLGVQFVAVAVGVSLSVAWLFVLFGWFTDAVSRASGMGTLLNR</sequence>
<gene>
    <name evidence="3" type="ORF">SAMN05444342_2385</name>
    <name evidence="2" type="ORF">ZOD2009_10915</name>
</gene>
<feature type="transmembrane region" description="Helical" evidence="1">
    <location>
        <begin position="49"/>
        <end position="69"/>
    </location>
</feature>
<dbReference type="EMBL" id="AEMG01000009">
    <property type="protein sequence ID" value="EFW91984.1"/>
    <property type="molecule type" value="Genomic_DNA"/>
</dbReference>
<name>E7QTQ5_HALPU</name>
<keyword evidence="5" id="KW-1185">Reference proteome</keyword>
<dbReference type="EMBL" id="FRAN01000003">
    <property type="protein sequence ID" value="SHK84805.1"/>
    <property type="molecule type" value="Genomic_DNA"/>
</dbReference>
<dbReference type="PATRIC" id="fig|797209.4.peg.2145"/>
<dbReference type="AlphaFoldDB" id="E7QTQ5"/>
<reference evidence="2 4" key="1">
    <citation type="journal article" date="2014" name="ISME J.">
        <title>Trehalose/2-sulfotrehalose biosynthesis and glycine-betaine uptake are widely spread mechanisms for osmoadaptation in the Halobacteriales.</title>
        <authorList>
            <person name="Youssef N.H."/>
            <person name="Savage-Ashlock K.N."/>
            <person name="McCully A.L."/>
            <person name="Luedtke B."/>
            <person name="Shaw E.I."/>
            <person name="Hoff W.D."/>
            <person name="Elshahed M.S."/>
        </authorList>
    </citation>
    <scope>NUCLEOTIDE SEQUENCE [LARGE SCALE GENOMIC DNA]</scope>
    <source>
        <strain evidence="2 4">DX253</strain>
    </source>
</reference>
<keyword evidence="1" id="KW-1133">Transmembrane helix</keyword>
<dbReference type="STRING" id="797209.GCA_000376445_02614"/>
<evidence type="ECO:0000256" key="1">
    <source>
        <dbReference type="SAM" id="Phobius"/>
    </source>
</evidence>
<evidence type="ECO:0000313" key="2">
    <source>
        <dbReference type="EMBL" id="EFW91984.1"/>
    </source>
</evidence>
<accession>E7QTQ5</accession>
<organism evidence="2 4">
    <name type="scientific">Haladaptatus paucihalophilus DX253</name>
    <dbReference type="NCBI Taxonomy" id="797209"/>
    <lineage>
        <taxon>Archaea</taxon>
        <taxon>Methanobacteriati</taxon>
        <taxon>Methanobacteriota</taxon>
        <taxon>Stenosarchaea group</taxon>
        <taxon>Halobacteria</taxon>
        <taxon>Halobacteriales</taxon>
        <taxon>Haladaptataceae</taxon>
        <taxon>Haladaptatus</taxon>
    </lineage>
</organism>
<reference evidence="5" key="2">
    <citation type="submission" date="2016-11" db="EMBL/GenBank/DDBJ databases">
        <authorList>
            <person name="Varghese N."/>
            <person name="Submissions S."/>
        </authorList>
    </citation>
    <scope>NUCLEOTIDE SEQUENCE [LARGE SCALE GENOMIC DNA]</scope>
    <source>
        <strain evidence="5">DX253</strain>
    </source>
</reference>
<protein>
    <submittedName>
        <fullName evidence="2">Uncharacterized protein</fullName>
    </submittedName>
</protein>
<dbReference type="Proteomes" id="UP000003751">
    <property type="component" value="Unassembled WGS sequence"/>
</dbReference>
<feature type="transmembrane region" description="Helical" evidence="1">
    <location>
        <begin position="90"/>
        <end position="106"/>
    </location>
</feature>
<evidence type="ECO:0000313" key="3">
    <source>
        <dbReference type="EMBL" id="SHK84805.1"/>
    </source>
</evidence>